<keyword evidence="7" id="KW-0168">Coated pit</keyword>
<name>A0A7N0T5M0_KALFE</name>
<dbReference type="GO" id="GO:0000149">
    <property type="term" value="F:SNARE binding"/>
    <property type="evidence" value="ECO:0007669"/>
    <property type="project" value="TreeGrafter"/>
</dbReference>
<dbReference type="InterPro" id="IPR045192">
    <property type="entry name" value="AP180-like"/>
</dbReference>
<reference evidence="11" key="1">
    <citation type="submission" date="2021-01" db="UniProtKB">
        <authorList>
            <consortium name="EnsemblPlants"/>
        </authorList>
    </citation>
    <scope>IDENTIFICATION</scope>
</reference>
<dbReference type="FunFam" id="1.25.40.90:FF:000019">
    <property type="entry name" value="Clathrin coat assembly protein"/>
    <property type="match status" value="1"/>
</dbReference>
<dbReference type="SMART" id="SM00273">
    <property type="entry name" value="ENTH"/>
    <property type="match status" value="1"/>
</dbReference>
<feature type="domain" description="ENTH" evidence="10">
    <location>
        <begin position="22"/>
        <end position="158"/>
    </location>
</feature>
<dbReference type="FunFam" id="1.20.58.150:FF:000005">
    <property type="entry name" value="putative clathrin assembly protein At2g25430"/>
    <property type="match status" value="1"/>
</dbReference>
<organism evidence="11 12">
    <name type="scientific">Kalanchoe fedtschenkoi</name>
    <name type="common">Lavender scallops</name>
    <name type="synonym">South American air plant</name>
    <dbReference type="NCBI Taxonomy" id="63787"/>
    <lineage>
        <taxon>Eukaryota</taxon>
        <taxon>Viridiplantae</taxon>
        <taxon>Streptophyta</taxon>
        <taxon>Embryophyta</taxon>
        <taxon>Tracheophyta</taxon>
        <taxon>Spermatophyta</taxon>
        <taxon>Magnoliopsida</taxon>
        <taxon>eudicotyledons</taxon>
        <taxon>Gunneridae</taxon>
        <taxon>Pentapetalae</taxon>
        <taxon>Saxifragales</taxon>
        <taxon>Crassulaceae</taxon>
        <taxon>Kalanchoe</taxon>
    </lineage>
</organism>
<dbReference type="PANTHER" id="PTHR22951">
    <property type="entry name" value="CLATHRIN ASSEMBLY PROTEIN"/>
    <property type="match status" value="1"/>
</dbReference>
<dbReference type="InterPro" id="IPR008942">
    <property type="entry name" value="ENTH_VHS"/>
</dbReference>
<keyword evidence="6" id="KW-0472">Membrane</keyword>
<dbReference type="GO" id="GO:0032050">
    <property type="term" value="F:clathrin heavy chain binding"/>
    <property type="evidence" value="ECO:0007669"/>
    <property type="project" value="TreeGrafter"/>
</dbReference>
<accession>A0A7N0T5M0</accession>
<dbReference type="Pfam" id="PF07651">
    <property type="entry name" value="ANTH"/>
    <property type="match status" value="1"/>
</dbReference>
<evidence type="ECO:0000313" key="11">
    <source>
        <dbReference type="EnsemblPlants" id="Kaladp0023s0106.1.v1.1.CDS.1"/>
    </source>
</evidence>
<evidence type="ECO:0000256" key="2">
    <source>
        <dbReference type="ARBA" id="ARBA00004555"/>
    </source>
</evidence>
<evidence type="ECO:0000256" key="3">
    <source>
        <dbReference type="ARBA" id="ARBA00004600"/>
    </source>
</evidence>
<dbReference type="GO" id="GO:0005546">
    <property type="term" value="F:phosphatidylinositol-4,5-bisphosphate binding"/>
    <property type="evidence" value="ECO:0007669"/>
    <property type="project" value="TreeGrafter"/>
</dbReference>
<keyword evidence="4" id="KW-0254">Endocytosis</keyword>
<sequence>MPSKLRKALGAVKDQTSISLAKVSNKRTSLDVAILKATTHEEVPIDDRYVHEILECITSNKNYSSACAHTIAKRIGKTRNWVVALKSLMLVLRIFQDGDPYFPREVLHAMKRGAKILSLVNFRDDSNASPWEYTTFVRTFSLYLDERLDCFLTGKLQKKFDFRGTQSGSRHGRCEHVKDMKPAMLVDRVSNWQKLLDRAMGTKPTGAAQTNGLIHIALYAVVQESFYLYQDISEGLTSLLDSFFHMQYQSCVSAFQICVKASKQFVDLTEFYESCKSIGIGRTSEYPSVQKISDELIQTLQEFLKDQSSFQDPLPPNQLAVGGARDVFGSASERMESYEHSEASELTERYSDFGSQTTSLEDFLSATENGMSPTPSTDFYANKSDSHSQQGLSSVANSDSEAGPSQSTQQQATSNSSLSLFGEWPQEQASHLCHHVDETKLNLFDDWHEVGIHNLRLNTSTENSKDHGWELALLETAKQPIIGTGDAPPFIDSLFDQEASIPEPQNNPFLRDPFSIDSSTANALTLSPTADPAPPFSDPAAVTPLNVLQLFPEDDILPLTPTFQKHNTSAPTFRATNTTPQNDPFGDTDPFGDGFTAGGVVSKDQLAVPNPENVLQQQKLWLEHQNKIISKHMSSG</sequence>
<evidence type="ECO:0000256" key="5">
    <source>
        <dbReference type="ARBA" id="ARBA00023034"/>
    </source>
</evidence>
<dbReference type="InterPro" id="IPR011417">
    <property type="entry name" value="ANTH_dom"/>
</dbReference>
<feature type="region of interest" description="Disordered" evidence="9">
    <location>
        <begin position="333"/>
        <end position="354"/>
    </location>
</feature>
<dbReference type="Gene3D" id="1.25.40.90">
    <property type="match status" value="1"/>
</dbReference>
<dbReference type="CDD" id="cd16987">
    <property type="entry name" value="ANTH_N_AP180_plant"/>
    <property type="match status" value="1"/>
</dbReference>
<dbReference type="Gramene" id="Kaladp0023s0106.1.v1.1">
    <property type="protein sequence ID" value="Kaladp0023s0106.1.v1.1.CDS.1"/>
    <property type="gene ID" value="Kaladp0023s0106.v1.1"/>
</dbReference>
<evidence type="ECO:0000313" key="12">
    <source>
        <dbReference type="Proteomes" id="UP000594263"/>
    </source>
</evidence>
<feature type="compositionally biased region" description="Low complexity" evidence="9">
    <location>
        <begin position="405"/>
        <end position="417"/>
    </location>
</feature>
<evidence type="ECO:0000256" key="7">
    <source>
        <dbReference type="ARBA" id="ARBA00023176"/>
    </source>
</evidence>
<feature type="compositionally biased region" description="Polar residues" evidence="9">
    <location>
        <begin position="387"/>
        <end position="404"/>
    </location>
</feature>
<evidence type="ECO:0000256" key="9">
    <source>
        <dbReference type="SAM" id="MobiDB-lite"/>
    </source>
</evidence>
<dbReference type="EnsemblPlants" id="Kaladp0023s0106.1.v1.1">
    <property type="protein sequence ID" value="Kaladp0023s0106.1.v1.1.CDS.1"/>
    <property type="gene ID" value="Kaladp0023s0106.v1.1"/>
</dbReference>
<keyword evidence="5" id="KW-0333">Golgi apparatus</keyword>
<dbReference type="PANTHER" id="PTHR22951:SF75">
    <property type="entry name" value="CLATHRIN COAT ASSEMBLY PROTEIN AP180"/>
    <property type="match status" value="1"/>
</dbReference>
<dbReference type="Proteomes" id="UP000594263">
    <property type="component" value="Unplaced"/>
</dbReference>
<feature type="compositionally biased region" description="Polar residues" evidence="9">
    <location>
        <begin position="366"/>
        <end position="379"/>
    </location>
</feature>
<keyword evidence="12" id="KW-1185">Reference proteome</keyword>
<dbReference type="GO" id="GO:0030136">
    <property type="term" value="C:clathrin-coated vesicle"/>
    <property type="evidence" value="ECO:0007669"/>
    <property type="project" value="UniProtKB-SubCell"/>
</dbReference>
<dbReference type="GO" id="GO:0006900">
    <property type="term" value="P:vesicle budding from membrane"/>
    <property type="evidence" value="ECO:0007669"/>
    <property type="project" value="TreeGrafter"/>
</dbReference>
<evidence type="ECO:0000259" key="10">
    <source>
        <dbReference type="PROSITE" id="PS50942"/>
    </source>
</evidence>
<evidence type="ECO:0000256" key="8">
    <source>
        <dbReference type="ARBA" id="ARBA00023329"/>
    </source>
</evidence>
<dbReference type="SUPFAM" id="SSF48464">
    <property type="entry name" value="ENTH/VHS domain"/>
    <property type="match status" value="1"/>
</dbReference>
<keyword evidence="8" id="KW-0968">Cytoplasmic vesicle</keyword>
<dbReference type="GO" id="GO:0005794">
    <property type="term" value="C:Golgi apparatus"/>
    <property type="evidence" value="ECO:0007669"/>
    <property type="project" value="UniProtKB-SubCell"/>
</dbReference>
<dbReference type="AlphaFoldDB" id="A0A7N0T5M0"/>
<dbReference type="InterPro" id="IPR014712">
    <property type="entry name" value="ANTH_dom_sf"/>
</dbReference>
<evidence type="ECO:0000256" key="6">
    <source>
        <dbReference type="ARBA" id="ARBA00023136"/>
    </source>
</evidence>
<dbReference type="GO" id="GO:0005545">
    <property type="term" value="F:1-phosphatidylinositol binding"/>
    <property type="evidence" value="ECO:0007669"/>
    <property type="project" value="InterPro"/>
</dbReference>
<dbReference type="InterPro" id="IPR048050">
    <property type="entry name" value="ANTH_N_plant"/>
</dbReference>
<protein>
    <recommendedName>
        <fullName evidence="10">ENTH domain-containing protein</fullName>
    </recommendedName>
</protein>
<dbReference type="SUPFAM" id="SSF89009">
    <property type="entry name" value="GAT-like domain"/>
    <property type="match status" value="1"/>
</dbReference>
<evidence type="ECO:0000256" key="1">
    <source>
        <dbReference type="ARBA" id="ARBA00004132"/>
    </source>
</evidence>
<evidence type="ECO:0000256" key="4">
    <source>
        <dbReference type="ARBA" id="ARBA00022583"/>
    </source>
</evidence>
<dbReference type="InterPro" id="IPR013809">
    <property type="entry name" value="ENTH"/>
</dbReference>
<feature type="region of interest" description="Disordered" evidence="9">
    <location>
        <begin position="366"/>
        <end position="417"/>
    </location>
</feature>
<dbReference type="GO" id="GO:0005905">
    <property type="term" value="C:clathrin-coated pit"/>
    <property type="evidence" value="ECO:0007669"/>
    <property type="project" value="UniProtKB-SubCell"/>
</dbReference>
<comment type="subcellular location">
    <subcellularLocation>
        <location evidence="1">Cytoplasmic vesicle</location>
        <location evidence="1">Clathrin-coated vesicle</location>
    </subcellularLocation>
    <subcellularLocation>
        <location evidence="2">Golgi apparatus</location>
    </subcellularLocation>
    <subcellularLocation>
        <location evidence="3">Membrane</location>
        <location evidence="3">Clathrin-coated pit</location>
    </subcellularLocation>
</comment>
<dbReference type="Gene3D" id="1.20.58.150">
    <property type="entry name" value="ANTH domain"/>
    <property type="match status" value="1"/>
</dbReference>
<feature type="compositionally biased region" description="Basic and acidic residues" evidence="9">
    <location>
        <begin position="333"/>
        <end position="351"/>
    </location>
</feature>
<proteinExistence type="predicted"/>
<dbReference type="GO" id="GO:0072583">
    <property type="term" value="P:clathrin-dependent endocytosis"/>
    <property type="evidence" value="ECO:0007669"/>
    <property type="project" value="InterPro"/>
</dbReference>
<dbReference type="GO" id="GO:0048268">
    <property type="term" value="P:clathrin coat assembly"/>
    <property type="evidence" value="ECO:0007669"/>
    <property type="project" value="InterPro"/>
</dbReference>
<dbReference type="PROSITE" id="PS50942">
    <property type="entry name" value="ENTH"/>
    <property type="match status" value="1"/>
</dbReference>